<reference evidence="3" key="1">
    <citation type="journal article" date="2019" name="Int. J. Syst. Evol. Microbiol.">
        <title>The Global Catalogue of Microorganisms (GCM) 10K type strain sequencing project: providing services to taxonomists for standard genome sequencing and annotation.</title>
        <authorList>
            <consortium name="The Broad Institute Genomics Platform"/>
            <consortium name="The Broad Institute Genome Sequencing Center for Infectious Disease"/>
            <person name="Wu L."/>
            <person name="Ma J."/>
        </authorList>
    </citation>
    <scope>NUCLEOTIDE SEQUENCE [LARGE SCALE GENOMIC DNA]</scope>
    <source>
        <strain evidence="3">CCM 8925</strain>
    </source>
</reference>
<proteinExistence type="predicted"/>
<evidence type="ECO:0000256" key="1">
    <source>
        <dbReference type="SAM" id="MobiDB-lite"/>
    </source>
</evidence>
<feature type="compositionally biased region" description="Basic and acidic residues" evidence="1">
    <location>
        <begin position="305"/>
        <end position="315"/>
    </location>
</feature>
<feature type="compositionally biased region" description="Basic and acidic residues" evidence="1">
    <location>
        <begin position="258"/>
        <end position="292"/>
    </location>
</feature>
<feature type="compositionally biased region" description="Basic residues" evidence="1">
    <location>
        <begin position="293"/>
        <end position="304"/>
    </location>
</feature>
<evidence type="ECO:0000313" key="2">
    <source>
        <dbReference type="EMBL" id="MFD0897343.1"/>
    </source>
</evidence>
<gene>
    <name evidence="2" type="ORF">ACFQZ7_06275</name>
</gene>
<accession>A0ABW3EEC4</accession>
<keyword evidence="3" id="KW-1185">Reference proteome</keyword>
<evidence type="ECO:0000313" key="3">
    <source>
        <dbReference type="Proteomes" id="UP001597104"/>
    </source>
</evidence>
<sequence length="326" mass="37114">MSNELEQQFQNQQIMSGNMQGGSVMQMSTASREMEEVKGQIFMAKQFPRNVFQAQKRIQDACKRQTLAESALYSYPRGGQNVTGPSIRLAEVLAQNWGNVSFGFKELSQSDGESTVMAYAWDVETNTRQERIFQQPHSRKAHGRVQMLTDPRDIYELIANQSSRRVRACILSIIPGDIVEDAINECNKTLSGNNKTPFKDRMARCLDAFKENFDVTQEQIEQRFAYGVDEFSEKNLLELVKIFNSLKDNMSKPTDWFEKREASESVNQEKSDDPVADEFKKSQETKSDDATKKTARKTTRKATTKSKEGVSDDTKQSTIFDETDQG</sequence>
<feature type="region of interest" description="Disordered" evidence="1">
    <location>
        <begin position="258"/>
        <end position="326"/>
    </location>
</feature>
<name>A0ABW3EEC4_9LACO</name>
<dbReference type="EMBL" id="JBHTIO010000032">
    <property type="protein sequence ID" value="MFD0897343.1"/>
    <property type="molecule type" value="Genomic_DNA"/>
</dbReference>
<dbReference type="Proteomes" id="UP001597104">
    <property type="component" value="Unassembled WGS sequence"/>
</dbReference>
<dbReference type="RefSeq" id="WP_223877007.1">
    <property type="nucleotide sequence ID" value="NZ_BJDN01000006.1"/>
</dbReference>
<protein>
    <submittedName>
        <fullName evidence="2">Uncharacterized protein</fullName>
    </submittedName>
</protein>
<comment type="caution">
    <text evidence="2">The sequence shown here is derived from an EMBL/GenBank/DDBJ whole genome shotgun (WGS) entry which is preliminary data.</text>
</comment>
<organism evidence="2 3">
    <name type="scientific">Loigolactobacillus binensis</name>
    <dbReference type="NCBI Taxonomy" id="2559922"/>
    <lineage>
        <taxon>Bacteria</taxon>
        <taxon>Bacillati</taxon>
        <taxon>Bacillota</taxon>
        <taxon>Bacilli</taxon>
        <taxon>Lactobacillales</taxon>
        <taxon>Lactobacillaceae</taxon>
        <taxon>Loigolactobacillus</taxon>
    </lineage>
</organism>